<dbReference type="AlphaFoldDB" id="A0A235HAG3"/>
<evidence type="ECO:0000313" key="3">
    <source>
        <dbReference type="Proteomes" id="UP000215367"/>
    </source>
</evidence>
<evidence type="ECO:0000256" key="1">
    <source>
        <dbReference type="SAM" id="MobiDB-lite"/>
    </source>
</evidence>
<accession>A0A235HAG3</accession>
<dbReference type="Proteomes" id="UP000215367">
    <property type="component" value="Unassembled WGS sequence"/>
</dbReference>
<keyword evidence="2" id="KW-0614">Plasmid</keyword>
<geneLocation type="plasmid" evidence="2">
    <name>unnamed</name>
</geneLocation>
<proteinExistence type="predicted"/>
<reference evidence="2 3" key="1">
    <citation type="submission" date="2017-07" db="EMBL/GenBank/DDBJ databases">
        <title>Whole genome sequence of Azospirillum brasilense 2A1, a potential biofertilizer strain.</title>
        <authorList>
            <person name="Fontana C.A."/>
            <person name="Toffoli L.M."/>
            <person name="Salazar S.M."/>
            <person name="Puglisi E."/>
            <person name="Pedraza R."/>
            <person name="Bassi D."/>
            <person name="Cocconcelli P.S."/>
        </authorList>
    </citation>
    <scope>NUCLEOTIDE SEQUENCE [LARGE SCALE GENOMIC DNA]</scope>
    <source>
        <strain evidence="2 3">2A1</strain>
        <plasmid evidence="2">unnamed</plasmid>
    </source>
</reference>
<organism evidence="2 3">
    <name type="scientific">Azospirillum brasilense</name>
    <dbReference type="NCBI Taxonomy" id="192"/>
    <lineage>
        <taxon>Bacteria</taxon>
        <taxon>Pseudomonadati</taxon>
        <taxon>Pseudomonadota</taxon>
        <taxon>Alphaproteobacteria</taxon>
        <taxon>Rhodospirillales</taxon>
        <taxon>Azospirillaceae</taxon>
        <taxon>Azospirillum</taxon>
    </lineage>
</organism>
<evidence type="ECO:0000313" key="2">
    <source>
        <dbReference type="EMBL" id="OYD82504.1"/>
    </source>
</evidence>
<feature type="region of interest" description="Disordered" evidence="1">
    <location>
        <begin position="1"/>
        <end position="85"/>
    </location>
</feature>
<feature type="compositionally biased region" description="Basic and acidic residues" evidence="1">
    <location>
        <begin position="19"/>
        <end position="49"/>
    </location>
</feature>
<sequence length="85" mass="8819">MNIPAHRAAAVEPTPADTFEVKDGKTINLSEQERAARAAAEQAEREKQQAAEAESAPDAAPPAELPKPAKAAGSAKATTIQTKEA</sequence>
<comment type="caution">
    <text evidence="2">The sequence shown here is derived from an EMBL/GenBank/DDBJ whole genome shotgun (WGS) entry which is preliminary data.</text>
</comment>
<name>A0A235HAG3_AZOBR</name>
<protein>
    <submittedName>
        <fullName evidence="2">Uncharacterized protein</fullName>
    </submittedName>
</protein>
<dbReference type="EMBL" id="NOWT01000021">
    <property type="protein sequence ID" value="OYD82504.1"/>
    <property type="molecule type" value="Genomic_DNA"/>
</dbReference>
<gene>
    <name evidence="2" type="ORF">CHT98_20095</name>
</gene>
<feature type="compositionally biased region" description="Low complexity" evidence="1">
    <location>
        <begin position="66"/>
        <end position="77"/>
    </location>
</feature>
<dbReference type="RefSeq" id="WP_094305262.1">
    <property type="nucleotide sequence ID" value="NZ_NOWT01000021.1"/>
</dbReference>